<keyword evidence="4 6" id="KW-1133">Transmembrane helix</keyword>
<dbReference type="RefSeq" id="WP_066803419.1">
    <property type="nucleotide sequence ID" value="NZ_CP014206.1"/>
</dbReference>
<keyword evidence="9" id="KW-1185">Reference proteome</keyword>
<evidence type="ECO:0000256" key="4">
    <source>
        <dbReference type="ARBA" id="ARBA00022989"/>
    </source>
</evidence>
<evidence type="ECO:0000256" key="2">
    <source>
        <dbReference type="ARBA" id="ARBA00022475"/>
    </source>
</evidence>
<keyword evidence="2" id="KW-1003">Cell membrane</keyword>
<feature type="transmembrane region" description="Helical" evidence="6">
    <location>
        <begin position="92"/>
        <end position="117"/>
    </location>
</feature>
<feature type="transmembrane region" description="Helical" evidence="6">
    <location>
        <begin position="183"/>
        <end position="201"/>
    </location>
</feature>
<evidence type="ECO:0000313" key="9">
    <source>
        <dbReference type="Proteomes" id="UP000055611"/>
    </source>
</evidence>
<feature type="transmembrane region" description="Helical" evidence="6">
    <location>
        <begin position="374"/>
        <end position="395"/>
    </location>
</feature>
<protein>
    <submittedName>
        <fullName evidence="7">Amino acid transporter</fullName>
    </submittedName>
    <submittedName>
        <fullName evidence="8">Amino acid:proton symporter (ABT family)</fullName>
    </submittedName>
</protein>
<sequence>MAAEDNGKMGLWGAVAIGVGGMVGGGIFAVLGLSVQLAKGGTPLAFAFAGLVALITASSYARLSVRYAGPGGTVVFLDRVFGKSMHVGALNVLLWFSYVIMLSLYAHAFGSYGAVFFPDQGGWLVRHGLITLAIVLPAVLNMASAKVVGKAETYVVVVKIAILLFFLGVGWKGVEPARLAPDTWVPLLPLVAGGMIIFVAYEGFELIANTGGDIRDPARNLPLAFFISVGFVVLLYVAIAVVVVGNLELTAIADARDYALAEAAKPFLGQAGFTLIAVAALLSTFSAINATLYGSSRLCYTIAKEGELPAELERQMWGQPLEGLLVTTALALILANAADLTAISTLGSAGFLSVFAVVNAANVKDKGSTALDRAVSLAGVAACVAAFGAMVWQSVSDNPSSAWVLAALYGGAGVLEVFYRTIGTKGPRKSLRNCKTRRTI</sequence>
<evidence type="ECO:0000313" key="8">
    <source>
        <dbReference type="EMBL" id="TDT89938.1"/>
    </source>
</evidence>
<evidence type="ECO:0000256" key="6">
    <source>
        <dbReference type="SAM" id="Phobius"/>
    </source>
</evidence>
<feature type="transmembrane region" description="Helical" evidence="6">
    <location>
        <begin position="154"/>
        <end position="171"/>
    </location>
</feature>
<dbReference type="InterPro" id="IPR050367">
    <property type="entry name" value="APC_superfamily"/>
</dbReference>
<comment type="subcellular location">
    <subcellularLocation>
        <location evidence="1">Cell membrane</location>
        <topology evidence="1">Multi-pass membrane protein</topology>
    </subcellularLocation>
</comment>
<dbReference type="Proteomes" id="UP000055611">
    <property type="component" value="Chromosome"/>
</dbReference>
<evidence type="ECO:0000256" key="1">
    <source>
        <dbReference type="ARBA" id="ARBA00004651"/>
    </source>
</evidence>
<evidence type="ECO:0000256" key="3">
    <source>
        <dbReference type="ARBA" id="ARBA00022692"/>
    </source>
</evidence>
<dbReference type="AlphaFoldDB" id="A0A126QPY2"/>
<evidence type="ECO:0000256" key="5">
    <source>
        <dbReference type="ARBA" id="ARBA00023136"/>
    </source>
</evidence>
<keyword evidence="3 6" id="KW-0812">Transmembrane</keyword>
<reference evidence="7 9" key="1">
    <citation type="journal article" date="2016" name="Front. Microbiol.">
        <title>Genome Sequence of the Piezophilic, Mesophilic Sulfate-Reducing Bacterium Desulfovibrio indicus J2T.</title>
        <authorList>
            <person name="Cao J."/>
            <person name="Maignien L."/>
            <person name="Shao Z."/>
            <person name="Alain K."/>
            <person name="Jebbar M."/>
        </authorList>
    </citation>
    <scope>NUCLEOTIDE SEQUENCE [LARGE SCALE GENOMIC DNA]</scope>
    <source>
        <strain evidence="7 9">J2</strain>
    </source>
</reference>
<keyword evidence="5 6" id="KW-0472">Membrane</keyword>
<feature type="transmembrane region" description="Helical" evidence="6">
    <location>
        <begin position="267"/>
        <end position="288"/>
    </location>
</feature>
<feature type="transmembrane region" description="Helical" evidence="6">
    <location>
        <begin position="343"/>
        <end position="362"/>
    </location>
</feature>
<dbReference type="EMBL" id="CP014206">
    <property type="protein sequence ID" value="AMK11535.1"/>
    <property type="molecule type" value="Genomic_DNA"/>
</dbReference>
<dbReference type="OrthoDB" id="127638at2"/>
<evidence type="ECO:0000313" key="10">
    <source>
        <dbReference type="Proteomes" id="UP000295506"/>
    </source>
</evidence>
<feature type="transmembrane region" description="Helical" evidence="6">
    <location>
        <begin position="221"/>
        <end position="247"/>
    </location>
</feature>
<dbReference type="PANTHER" id="PTHR42770">
    <property type="entry name" value="AMINO ACID TRANSPORTER-RELATED"/>
    <property type="match status" value="1"/>
</dbReference>
<dbReference type="EMBL" id="SOBK01000003">
    <property type="protein sequence ID" value="TDT89938.1"/>
    <property type="molecule type" value="Genomic_DNA"/>
</dbReference>
<feature type="transmembrane region" description="Helical" evidence="6">
    <location>
        <begin position="321"/>
        <end position="337"/>
    </location>
</feature>
<dbReference type="InterPro" id="IPR002293">
    <property type="entry name" value="AA/rel_permease1"/>
</dbReference>
<dbReference type="Proteomes" id="UP000295506">
    <property type="component" value="Unassembled WGS sequence"/>
</dbReference>
<feature type="transmembrane region" description="Helical" evidence="6">
    <location>
        <begin position="12"/>
        <end position="38"/>
    </location>
</feature>
<evidence type="ECO:0000313" key="7">
    <source>
        <dbReference type="EMBL" id="AMK11535.1"/>
    </source>
</evidence>
<feature type="transmembrane region" description="Helical" evidence="6">
    <location>
        <begin position="123"/>
        <end position="142"/>
    </location>
</feature>
<dbReference type="GO" id="GO:0022857">
    <property type="term" value="F:transmembrane transporter activity"/>
    <property type="evidence" value="ECO:0007669"/>
    <property type="project" value="InterPro"/>
</dbReference>
<dbReference type="Gene3D" id="1.20.1740.10">
    <property type="entry name" value="Amino acid/polyamine transporter I"/>
    <property type="match status" value="1"/>
</dbReference>
<dbReference type="KEGG" id="dej:AWY79_10610"/>
<dbReference type="Pfam" id="PF13520">
    <property type="entry name" value="AA_permease_2"/>
    <property type="match status" value="1"/>
</dbReference>
<name>A0A126QPY2_9BACT</name>
<dbReference type="PANTHER" id="PTHR42770:SF11">
    <property type="entry name" value="INNER MEMBRANE TRANSPORT PROTEIN YBAT"/>
    <property type="match status" value="1"/>
</dbReference>
<proteinExistence type="predicted"/>
<dbReference type="PIRSF" id="PIRSF006060">
    <property type="entry name" value="AA_transporter"/>
    <property type="match status" value="1"/>
</dbReference>
<feature type="transmembrane region" description="Helical" evidence="6">
    <location>
        <begin position="44"/>
        <end position="63"/>
    </location>
</feature>
<reference evidence="8 10" key="2">
    <citation type="submission" date="2019-03" db="EMBL/GenBank/DDBJ databases">
        <title>Genomic Encyclopedia of Type Strains, Phase IV (KMG-IV): sequencing the most valuable type-strain genomes for metagenomic binning, comparative biology and taxonomic classification.</title>
        <authorList>
            <person name="Goeker M."/>
        </authorList>
    </citation>
    <scope>NUCLEOTIDE SEQUENCE [LARGE SCALE GENOMIC DNA]</scope>
    <source>
        <strain evidence="8 10">DSM 101483</strain>
    </source>
</reference>
<accession>A0A126QPY2</accession>
<gene>
    <name evidence="7" type="ORF">AWY79_10610</name>
    <name evidence="8" type="ORF">EDC59_103237</name>
</gene>
<dbReference type="GO" id="GO:0005886">
    <property type="term" value="C:plasma membrane"/>
    <property type="evidence" value="ECO:0007669"/>
    <property type="project" value="UniProtKB-SubCell"/>
</dbReference>
<feature type="transmembrane region" description="Helical" evidence="6">
    <location>
        <begin position="401"/>
        <end position="419"/>
    </location>
</feature>
<organism evidence="8 10">
    <name type="scientific">Pseudodesulfovibrio indicus</name>
    <dbReference type="NCBI Taxonomy" id="1716143"/>
    <lineage>
        <taxon>Bacteria</taxon>
        <taxon>Pseudomonadati</taxon>
        <taxon>Thermodesulfobacteriota</taxon>
        <taxon>Desulfovibrionia</taxon>
        <taxon>Desulfovibrionales</taxon>
        <taxon>Desulfovibrionaceae</taxon>
    </lineage>
</organism>